<dbReference type="RefSeq" id="WP_183366673.1">
    <property type="nucleotide sequence ID" value="NZ_JACIEZ010000004.1"/>
</dbReference>
<dbReference type="CDD" id="cd01454">
    <property type="entry name" value="vWA_norD_type"/>
    <property type="match status" value="1"/>
</dbReference>
<dbReference type="EMBL" id="JACIEZ010000004">
    <property type="protein sequence ID" value="MBB4065389.1"/>
    <property type="molecule type" value="Genomic_DNA"/>
</dbReference>
<proteinExistence type="predicted"/>
<feature type="region of interest" description="Disordered" evidence="1">
    <location>
        <begin position="290"/>
        <end position="315"/>
    </location>
</feature>
<evidence type="ECO:0000313" key="3">
    <source>
        <dbReference type="EMBL" id="MBB4065389.1"/>
    </source>
</evidence>
<dbReference type="Proteomes" id="UP000528286">
    <property type="component" value="Unassembled WGS sequence"/>
</dbReference>
<protein>
    <submittedName>
        <fullName evidence="3">Nitric oxide reductase NorD protein</fullName>
    </submittedName>
</protein>
<evidence type="ECO:0000259" key="2">
    <source>
        <dbReference type="PROSITE" id="PS50234"/>
    </source>
</evidence>
<sequence>MLDFLELEETVGRAWHRFAGDTRSLPCHPAAEVALEEMRPVLGPFFRALGGESTVQIAPSRARSSLHRLRLRQYIGLGEERIEEIARDHRSLMLPEKIAFFPERDLNRDLYLWLAAFMAVMPARPVPEGDGDPLAADLLHIARSAETAHRVIRIFPGLAPLYRRMCAHLLEGRRRGSLPRAEQAVENRIRLLLADAAGVPLVAAPEPLLARAPAGYLPHLPVPVWPRFVNRGETPAREGEDQPVPGTANGPECGRKVAVREDPERGRSERSPFILNRFEKILSLSEMVSVDRPADDSDDDARTADDLEDMTLGERRGKPASRFRFDLDLPPEAVDSKALSAPLLYPEWDYRTQSYRQGQVAVHCSRADLTGDLEASGEETLSLIRKVRRQFEVLRPRNTLMKAQLDGAELDLDQLIRRQADLAAGGEGTDRIHMTSRPRDHDLAVTLLTDVSLSTDAWIDNRRVIDVEKEALLVLAHGLAACGDRYAIQTFTSRRRDYVRIQTVKDFDEGMSPVVEGRICGLKPGYYTRMGAAIRHAAADLLKQPNGRRLMLVLTDGKPNDVDYYEGRYALEDTRRAVMEARRSGISVFAVTVDRNAQTYLPALFGQKGFAMVGSLARLPAALPAIYRTLAG</sequence>
<evidence type="ECO:0000256" key="1">
    <source>
        <dbReference type="SAM" id="MobiDB-lite"/>
    </source>
</evidence>
<dbReference type="PANTHER" id="PTHR41248:SF1">
    <property type="entry name" value="NORD PROTEIN"/>
    <property type="match status" value="1"/>
</dbReference>
<dbReference type="PROSITE" id="PS50234">
    <property type="entry name" value="VWFA"/>
    <property type="match status" value="1"/>
</dbReference>
<accession>A0A7W6J5Z5</accession>
<dbReference type="InterPro" id="IPR036465">
    <property type="entry name" value="vWFA_dom_sf"/>
</dbReference>
<gene>
    <name evidence="3" type="ORF">GGR23_002590</name>
</gene>
<dbReference type="InterPro" id="IPR051928">
    <property type="entry name" value="NorD/CobT"/>
</dbReference>
<feature type="region of interest" description="Disordered" evidence="1">
    <location>
        <begin position="233"/>
        <end position="270"/>
    </location>
</feature>
<dbReference type="SMART" id="SM00327">
    <property type="entry name" value="VWA"/>
    <property type="match status" value="1"/>
</dbReference>
<feature type="compositionally biased region" description="Basic and acidic residues" evidence="1">
    <location>
        <begin position="292"/>
        <end position="305"/>
    </location>
</feature>
<keyword evidence="4" id="KW-1185">Reference proteome</keyword>
<evidence type="ECO:0000313" key="4">
    <source>
        <dbReference type="Proteomes" id="UP000528286"/>
    </source>
</evidence>
<reference evidence="3 4" key="1">
    <citation type="submission" date="2020-08" db="EMBL/GenBank/DDBJ databases">
        <title>Genomic Encyclopedia of Type Strains, Phase IV (KMG-IV): sequencing the most valuable type-strain genomes for metagenomic binning, comparative biology and taxonomic classification.</title>
        <authorList>
            <person name="Goeker M."/>
        </authorList>
    </citation>
    <scope>NUCLEOTIDE SEQUENCE [LARGE SCALE GENOMIC DNA]</scope>
    <source>
        <strain evidence="3 4">DSM 29853</strain>
    </source>
</reference>
<organism evidence="3 4">
    <name type="scientific">Gellertiella hungarica</name>
    <dbReference type="NCBI Taxonomy" id="1572859"/>
    <lineage>
        <taxon>Bacteria</taxon>
        <taxon>Pseudomonadati</taxon>
        <taxon>Pseudomonadota</taxon>
        <taxon>Alphaproteobacteria</taxon>
        <taxon>Hyphomicrobiales</taxon>
        <taxon>Rhizobiaceae</taxon>
        <taxon>Gellertiella</taxon>
    </lineage>
</organism>
<dbReference type="Gene3D" id="3.40.50.410">
    <property type="entry name" value="von Willebrand factor, type A domain"/>
    <property type="match status" value="1"/>
</dbReference>
<name>A0A7W6J5Z5_9HYPH</name>
<dbReference type="AlphaFoldDB" id="A0A7W6J5Z5"/>
<comment type="caution">
    <text evidence="3">The sequence shown here is derived from an EMBL/GenBank/DDBJ whole genome shotgun (WGS) entry which is preliminary data.</text>
</comment>
<dbReference type="PANTHER" id="PTHR41248">
    <property type="entry name" value="NORD PROTEIN"/>
    <property type="match status" value="1"/>
</dbReference>
<dbReference type="Pfam" id="PF00092">
    <property type="entry name" value="VWA"/>
    <property type="match status" value="1"/>
</dbReference>
<dbReference type="InterPro" id="IPR002035">
    <property type="entry name" value="VWF_A"/>
</dbReference>
<feature type="compositionally biased region" description="Basic and acidic residues" evidence="1">
    <location>
        <begin position="253"/>
        <end position="270"/>
    </location>
</feature>
<dbReference type="SUPFAM" id="SSF53300">
    <property type="entry name" value="vWA-like"/>
    <property type="match status" value="1"/>
</dbReference>
<feature type="domain" description="VWFA" evidence="2">
    <location>
        <begin position="444"/>
        <end position="630"/>
    </location>
</feature>